<evidence type="ECO:0000259" key="3">
    <source>
        <dbReference type="PROSITE" id="PS50405"/>
    </source>
</evidence>
<proteinExistence type="inferred from homology"/>
<dbReference type="InterPro" id="IPR036282">
    <property type="entry name" value="Glutathione-S-Trfase_C_sf"/>
</dbReference>
<dbReference type="Proteomes" id="UP000773614">
    <property type="component" value="Unassembled WGS sequence"/>
</dbReference>
<dbReference type="GO" id="GO:0016034">
    <property type="term" value="F:maleylacetoacetate isomerase activity"/>
    <property type="evidence" value="ECO:0007669"/>
    <property type="project" value="UniProtKB-EC"/>
</dbReference>
<reference evidence="4" key="1">
    <citation type="submission" date="2019-03" db="EMBL/GenBank/DDBJ databases">
        <title>Afifella sp. nov., isolated from activated sludge.</title>
        <authorList>
            <person name="Li Q."/>
            <person name="Liu Y."/>
        </authorList>
    </citation>
    <scope>NUCLEOTIDE SEQUENCE</scope>
    <source>
        <strain evidence="4">L72</strain>
    </source>
</reference>
<dbReference type="NCBIfam" id="TIGR01262">
    <property type="entry name" value="maiA"/>
    <property type="match status" value="1"/>
</dbReference>
<accession>A0A964T8A4</accession>
<dbReference type="InterPro" id="IPR036249">
    <property type="entry name" value="Thioredoxin-like_sf"/>
</dbReference>
<dbReference type="GO" id="GO:0006559">
    <property type="term" value="P:L-phenylalanine catabolic process"/>
    <property type="evidence" value="ECO:0007669"/>
    <property type="project" value="TreeGrafter"/>
</dbReference>
<dbReference type="GO" id="GO:0004364">
    <property type="term" value="F:glutathione transferase activity"/>
    <property type="evidence" value="ECO:0007669"/>
    <property type="project" value="TreeGrafter"/>
</dbReference>
<dbReference type="OrthoDB" id="509852at2"/>
<dbReference type="SFLD" id="SFLDS00019">
    <property type="entry name" value="Glutathione_Transferase_(cytos"/>
    <property type="match status" value="1"/>
</dbReference>
<dbReference type="Pfam" id="PF13417">
    <property type="entry name" value="GST_N_3"/>
    <property type="match status" value="1"/>
</dbReference>
<sequence>MRDYRLYSFWRSQAAYRVRIALHLKRVAATIVTVDFASGEQRSETYRAINPNLSVPALFVDDGAPLVSSLAILDYLEEVHPDPAILPEGPRDRAHARALAHAVAVDAHPFIVPRVRDYLEQQLGAGAAARAQWIRHWLDRGLDVAEAMLSGDARTGRFCLGGTPTIADICLVAHITSAKMLFDYDLGRWPTAGHIYQTCMTLPAFLETHPLRQPGAPSELEARLR</sequence>
<dbReference type="InterPro" id="IPR010987">
    <property type="entry name" value="Glutathione-S-Trfase_C-like"/>
</dbReference>
<dbReference type="SFLD" id="SFLDG00358">
    <property type="entry name" value="Main_(cytGST)"/>
    <property type="match status" value="1"/>
</dbReference>
<evidence type="ECO:0000313" key="5">
    <source>
        <dbReference type="Proteomes" id="UP000773614"/>
    </source>
</evidence>
<dbReference type="EMBL" id="SPKJ01000161">
    <property type="protein sequence ID" value="MYZ50386.1"/>
    <property type="molecule type" value="Genomic_DNA"/>
</dbReference>
<dbReference type="InterPro" id="IPR004045">
    <property type="entry name" value="Glutathione_S-Trfase_N"/>
</dbReference>
<dbReference type="GO" id="GO:0006749">
    <property type="term" value="P:glutathione metabolic process"/>
    <property type="evidence" value="ECO:0007669"/>
    <property type="project" value="TreeGrafter"/>
</dbReference>
<dbReference type="SUPFAM" id="SSF47616">
    <property type="entry name" value="GST C-terminal domain-like"/>
    <property type="match status" value="1"/>
</dbReference>
<dbReference type="SUPFAM" id="SSF52833">
    <property type="entry name" value="Thioredoxin-like"/>
    <property type="match status" value="1"/>
</dbReference>
<dbReference type="Gene3D" id="3.40.30.10">
    <property type="entry name" value="Glutaredoxin"/>
    <property type="match status" value="1"/>
</dbReference>
<keyword evidence="4" id="KW-0413">Isomerase</keyword>
<dbReference type="PANTHER" id="PTHR42673:SF4">
    <property type="entry name" value="MALEYLACETOACETATE ISOMERASE"/>
    <property type="match status" value="1"/>
</dbReference>
<dbReference type="GO" id="GO:0005737">
    <property type="term" value="C:cytoplasm"/>
    <property type="evidence" value="ECO:0007669"/>
    <property type="project" value="InterPro"/>
</dbReference>
<dbReference type="InterPro" id="IPR005955">
    <property type="entry name" value="GST_Zeta"/>
</dbReference>
<feature type="domain" description="GST N-terminal" evidence="2">
    <location>
        <begin position="2"/>
        <end position="84"/>
    </location>
</feature>
<dbReference type="PROSITE" id="PS50405">
    <property type="entry name" value="GST_CTER"/>
    <property type="match status" value="1"/>
</dbReference>
<evidence type="ECO:0000259" key="2">
    <source>
        <dbReference type="PROSITE" id="PS50404"/>
    </source>
</evidence>
<comment type="similarity">
    <text evidence="1">Belongs to the GST superfamily. Zeta family.</text>
</comment>
<dbReference type="AlphaFoldDB" id="A0A964T8A4"/>
<keyword evidence="5" id="KW-1185">Reference proteome</keyword>
<dbReference type="EC" id="5.2.1.2" evidence="4"/>
<protein>
    <submittedName>
        <fullName evidence="4">Maleylacetoacetate isomerase</fullName>
        <ecNumber evidence="4">5.2.1.2</ecNumber>
    </submittedName>
</protein>
<evidence type="ECO:0000256" key="1">
    <source>
        <dbReference type="ARBA" id="ARBA00010007"/>
    </source>
</evidence>
<dbReference type="Gene3D" id="1.20.1050.10">
    <property type="match status" value="1"/>
</dbReference>
<dbReference type="PROSITE" id="PS50404">
    <property type="entry name" value="GST_NTER"/>
    <property type="match status" value="1"/>
</dbReference>
<name>A0A964T8A4_9HYPH</name>
<evidence type="ECO:0000313" key="4">
    <source>
        <dbReference type="EMBL" id="MYZ50386.1"/>
    </source>
</evidence>
<feature type="domain" description="GST C-terminal" evidence="3">
    <location>
        <begin position="89"/>
        <end position="218"/>
    </location>
</feature>
<organism evidence="4 5">
    <name type="scientific">Propylenella binzhouense</name>
    <dbReference type="NCBI Taxonomy" id="2555902"/>
    <lineage>
        <taxon>Bacteria</taxon>
        <taxon>Pseudomonadati</taxon>
        <taxon>Pseudomonadota</taxon>
        <taxon>Alphaproteobacteria</taxon>
        <taxon>Hyphomicrobiales</taxon>
        <taxon>Propylenellaceae</taxon>
        <taxon>Propylenella</taxon>
    </lineage>
</organism>
<dbReference type="InterPro" id="IPR040079">
    <property type="entry name" value="Glutathione_S-Trfase"/>
</dbReference>
<gene>
    <name evidence="4" type="primary">maiA</name>
    <name evidence="4" type="ORF">E4O86_22025</name>
</gene>
<comment type="caution">
    <text evidence="4">The sequence shown here is derived from an EMBL/GenBank/DDBJ whole genome shotgun (WGS) entry which is preliminary data.</text>
</comment>
<dbReference type="PANTHER" id="PTHR42673">
    <property type="entry name" value="MALEYLACETOACETATE ISOMERASE"/>
    <property type="match status" value="1"/>
</dbReference>